<evidence type="ECO:0000259" key="2">
    <source>
        <dbReference type="Pfam" id="PF14341"/>
    </source>
</evidence>
<accession>A0A379KA68</accession>
<keyword evidence="1" id="KW-0812">Transmembrane</keyword>
<evidence type="ECO:0000313" key="3">
    <source>
        <dbReference type="EMBL" id="SUD52174.1"/>
    </source>
</evidence>
<feature type="domain" description="Type 4 fimbrial biogenesis protein PilX N-terminal" evidence="2">
    <location>
        <begin position="14"/>
        <end position="63"/>
    </location>
</feature>
<dbReference type="Pfam" id="PF14341">
    <property type="entry name" value="PilX_N"/>
    <property type="match status" value="1"/>
</dbReference>
<dbReference type="AlphaFoldDB" id="A0A379KA68"/>
<evidence type="ECO:0000313" key="6">
    <source>
        <dbReference type="Proteomes" id="UP000255303"/>
    </source>
</evidence>
<organism evidence="4 5">
    <name type="scientific">Ectopseudomonas oleovorans</name>
    <name type="common">Pseudomonas oleovorans</name>
    <dbReference type="NCBI Taxonomy" id="301"/>
    <lineage>
        <taxon>Bacteria</taxon>
        <taxon>Pseudomonadati</taxon>
        <taxon>Pseudomonadota</taxon>
        <taxon>Gammaproteobacteria</taxon>
        <taxon>Pseudomonadales</taxon>
        <taxon>Pseudomonadaceae</taxon>
        <taxon>Ectopseudomonas</taxon>
    </lineage>
</organism>
<dbReference type="Proteomes" id="UP000255303">
    <property type="component" value="Unassembled WGS sequence"/>
</dbReference>
<accession>A0A379JV06</accession>
<gene>
    <name evidence="3" type="ORF">NCTC10692_02646</name>
    <name evidence="4" type="ORF">NCTC10860_03953</name>
</gene>
<reference evidence="5 6" key="1">
    <citation type="submission" date="2018-06" db="EMBL/GenBank/DDBJ databases">
        <authorList>
            <consortium name="Pathogen Informatics"/>
            <person name="Doyle S."/>
        </authorList>
    </citation>
    <scope>NUCLEOTIDE SEQUENCE [LARGE SCALE GENOMIC DNA]</scope>
    <source>
        <strain evidence="3 6">NCTC10692</strain>
        <strain evidence="4 5">NCTC10860</strain>
    </source>
</reference>
<dbReference type="EMBL" id="UGUV01000002">
    <property type="protein sequence ID" value="SUD52174.1"/>
    <property type="molecule type" value="Genomic_DNA"/>
</dbReference>
<sequence>MNRGPFMNTRKQDGAILIVALIMLLLVTIIGLASMRGTSLQERMAGNLRDQELALQAAEAALRRGEARVTTKFEANTLSTLSVADEDGSYADFPGVAKDPTYTLRQLATLRTSTEIGVPTDEEGTIVRITATGYGMAKDDASTPSTTSELSSVFLVEQ</sequence>
<keyword evidence="1" id="KW-1133">Transmembrane helix</keyword>
<dbReference type="EMBL" id="UGUW01000004">
    <property type="protein sequence ID" value="SUD61563.1"/>
    <property type="molecule type" value="Genomic_DNA"/>
</dbReference>
<evidence type="ECO:0000313" key="5">
    <source>
        <dbReference type="Proteomes" id="UP000254084"/>
    </source>
</evidence>
<dbReference type="InterPro" id="IPR025746">
    <property type="entry name" value="PilX_N_dom"/>
</dbReference>
<proteinExistence type="predicted"/>
<evidence type="ECO:0000256" key="1">
    <source>
        <dbReference type="SAM" id="Phobius"/>
    </source>
</evidence>
<evidence type="ECO:0000313" key="4">
    <source>
        <dbReference type="EMBL" id="SUD61563.1"/>
    </source>
</evidence>
<feature type="transmembrane region" description="Helical" evidence="1">
    <location>
        <begin position="15"/>
        <end position="35"/>
    </location>
</feature>
<protein>
    <submittedName>
        <fullName evidence="4">Tfp pilus assembly protein PilX</fullName>
    </submittedName>
</protein>
<name>A0A379KA68_ECTOL</name>
<dbReference type="Proteomes" id="UP000254084">
    <property type="component" value="Unassembled WGS sequence"/>
</dbReference>
<keyword evidence="1" id="KW-0472">Membrane</keyword>